<dbReference type="Pfam" id="PF04104">
    <property type="entry name" value="DNA_primase_lrg"/>
    <property type="match status" value="1"/>
</dbReference>
<comment type="cofactor">
    <cofactor evidence="9">
        <name>[4Fe-4S] cluster</name>
        <dbReference type="ChEBI" id="CHEBI:49883"/>
    </cofactor>
    <text evidence="9">Binds 1 [4Fe-4S] cluster.</text>
</comment>
<dbReference type="PIRSF" id="PIRSF009449">
    <property type="entry name" value="DNA_primase_large_subunit"/>
    <property type="match status" value="1"/>
</dbReference>
<dbReference type="EMBL" id="CABVLU010000002">
    <property type="protein sequence ID" value="VVT51809.1"/>
    <property type="molecule type" value="Genomic_DNA"/>
</dbReference>
<evidence type="ECO:0000256" key="4">
    <source>
        <dbReference type="ARBA" id="ARBA00022705"/>
    </source>
</evidence>
<dbReference type="InterPro" id="IPR016558">
    <property type="entry name" value="DNA_primase_lsu_euk"/>
</dbReference>
<feature type="binding site" evidence="10">
    <location>
        <position position="414"/>
    </location>
    <ligand>
        <name>[4Fe-4S] cluster</name>
        <dbReference type="ChEBI" id="CHEBI:49883"/>
    </ligand>
</feature>
<feature type="binding site" evidence="10">
    <location>
        <position position="397"/>
    </location>
    <ligand>
        <name>[4Fe-4S] cluster</name>
        <dbReference type="ChEBI" id="CHEBI:49883"/>
    </ligand>
</feature>
<protein>
    <recommendedName>
        <fullName evidence="9">DNA primase large subunit</fullName>
    </recommendedName>
</protein>
<evidence type="ECO:0000256" key="3">
    <source>
        <dbReference type="ARBA" id="ARBA00022515"/>
    </source>
</evidence>
<evidence type="ECO:0000256" key="5">
    <source>
        <dbReference type="ARBA" id="ARBA00022723"/>
    </source>
</evidence>
<organism evidence="13 14">
    <name type="scientific">Magnusiomyces paraingens</name>
    <dbReference type="NCBI Taxonomy" id="2606893"/>
    <lineage>
        <taxon>Eukaryota</taxon>
        <taxon>Fungi</taxon>
        <taxon>Dikarya</taxon>
        <taxon>Ascomycota</taxon>
        <taxon>Saccharomycotina</taxon>
        <taxon>Dipodascomycetes</taxon>
        <taxon>Dipodascales</taxon>
        <taxon>Dipodascaceae</taxon>
        <taxon>Magnusiomyces</taxon>
    </lineage>
</organism>
<keyword evidence="2 9" id="KW-0004">4Fe-4S</keyword>
<dbReference type="GeneID" id="43582038"/>
<dbReference type="RefSeq" id="XP_031853829.1">
    <property type="nucleotide sequence ID" value="XM_031997938.1"/>
</dbReference>
<dbReference type="GO" id="GO:0003677">
    <property type="term" value="F:DNA binding"/>
    <property type="evidence" value="ECO:0007669"/>
    <property type="project" value="UniProtKB-UniRule"/>
</dbReference>
<evidence type="ECO:0000313" key="13">
    <source>
        <dbReference type="EMBL" id="VVT51809.1"/>
    </source>
</evidence>
<evidence type="ECO:0000256" key="8">
    <source>
        <dbReference type="ARBA" id="ARBA00023125"/>
    </source>
</evidence>
<sequence length="488" mass="56779">MFRQNFKRRRAQEKRHFADSSLETHSATLTYPYRLNFYDTPPTLEITAEEFEQWAIDRMRVLGEIESRLARNFPPKELEASLRPILDKYLPLGSNASMARASSSDPTPVDIKNGPLHFDENNEQHKRLKDHYSHFILRLAFCRSQELRKRFVHAETVLFRIRYNSDDPEERAAFAQSCNLAWDPVTDSERSELSKKLDWLAETDKDSSFFKVDFERVPDLVADRRVVLHNGKAYVPRSQLQSFVQTEFSSRLDRALLQTVRALPRLEEDDRLVPLLNHLAVGFEAFSTYDPAQVGGVPGSADEIRASNVDALVDAHYPLCMQTMHRGLVSTKHLRYNARLQYGNFLKWIGLSVDEALIFWRSHFNVPEDKFSKEYRYNIRHQYGLEGSRINYRPHSCAEIINGPLPARGEFHGCPYRTFSTDTLVASLQRMGINDTQHLAEIQGNVARRQYHVACTQVYELTHPEDTKKYDETITHPNQYFERSYKQK</sequence>
<gene>
    <name evidence="13" type="ORF">SAPINGB_P003220</name>
</gene>
<feature type="binding site" evidence="10">
    <location>
        <position position="455"/>
    </location>
    <ligand>
        <name>[4Fe-4S] cluster</name>
        <dbReference type="ChEBI" id="CHEBI:49883"/>
    </ligand>
</feature>
<feature type="binding site" evidence="10">
    <location>
        <position position="320"/>
    </location>
    <ligand>
        <name>[4Fe-4S] cluster</name>
        <dbReference type="ChEBI" id="CHEBI:49883"/>
    </ligand>
</feature>
<keyword evidence="5 9" id="KW-0479">Metal-binding</keyword>
<evidence type="ECO:0000256" key="6">
    <source>
        <dbReference type="ARBA" id="ARBA00023004"/>
    </source>
</evidence>
<feature type="compositionally biased region" description="Polar residues" evidence="11">
    <location>
        <begin position="97"/>
        <end position="106"/>
    </location>
</feature>
<dbReference type="PANTHER" id="PTHR10537">
    <property type="entry name" value="DNA PRIMASE LARGE SUBUNIT"/>
    <property type="match status" value="1"/>
</dbReference>
<dbReference type="GO" id="GO:0005658">
    <property type="term" value="C:alpha DNA polymerase:primase complex"/>
    <property type="evidence" value="ECO:0007669"/>
    <property type="project" value="UniProtKB-ARBA"/>
</dbReference>
<accession>A0A5E8BLL2</accession>
<keyword evidence="3 9" id="KW-0639">Primosome</keyword>
<dbReference type="Proteomes" id="UP000398389">
    <property type="component" value="Unassembled WGS sequence"/>
</dbReference>
<comment type="similarity">
    <text evidence="1 9">Belongs to the eukaryotic-type primase large subunit family.</text>
</comment>
<keyword evidence="8 9" id="KW-0238">DNA-binding</keyword>
<proteinExistence type="inferred from homology"/>
<evidence type="ECO:0000256" key="11">
    <source>
        <dbReference type="SAM" id="MobiDB-lite"/>
    </source>
</evidence>
<dbReference type="CDD" id="cd07322">
    <property type="entry name" value="PriL_PriS_Eukaryotic"/>
    <property type="match status" value="1"/>
</dbReference>
<feature type="region of interest" description="Disordered" evidence="11">
    <location>
        <begin position="97"/>
        <end position="118"/>
    </location>
</feature>
<dbReference type="GO" id="GO:0006270">
    <property type="term" value="P:DNA replication initiation"/>
    <property type="evidence" value="ECO:0007669"/>
    <property type="project" value="TreeGrafter"/>
</dbReference>
<evidence type="ECO:0000256" key="1">
    <source>
        <dbReference type="ARBA" id="ARBA00010564"/>
    </source>
</evidence>
<dbReference type="GO" id="GO:0051539">
    <property type="term" value="F:4 iron, 4 sulfur cluster binding"/>
    <property type="evidence" value="ECO:0007669"/>
    <property type="project" value="UniProtKB-UniRule"/>
</dbReference>
<feature type="domain" description="DNA primase large subunit C-terminal" evidence="12">
    <location>
        <begin position="311"/>
        <end position="481"/>
    </location>
</feature>
<dbReference type="GO" id="GO:0046872">
    <property type="term" value="F:metal ion binding"/>
    <property type="evidence" value="ECO:0007669"/>
    <property type="project" value="UniProtKB-UniRule"/>
</dbReference>
<keyword evidence="7 9" id="KW-0411">Iron-sulfur</keyword>
<evidence type="ECO:0000256" key="7">
    <source>
        <dbReference type="ARBA" id="ARBA00023014"/>
    </source>
</evidence>
<keyword evidence="14" id="KW-1185">Reference proteome</keyword>
<name>A0A5E8BLL2_9ASCO</name>
<keyword evidence="6 9" id="KW-0408">Iron</keyword>
<dbReference type="GO" id="GO:0006269">
    <property type="term" value="P:DNA replication, synthesis of primer"/>
    <property type="evidence" value="ECO:0007669"/>
    <property type="project" value="UniProtKB-KW"/>
</dbReference>
<dbReference type="PANTHER" id="PTHR10537:SF3">
    <property type="entry name" value="DNA PRIMASE LARGE SUBUNIT"/>
    <property type="match status" value="1"/>
</dbReference>
<dbReference type="InterPro" id="IPR058560">
    <property type="entry name" value="DNA_primase_C"/>
</dbReference>
<comment type="function">
    <text evidence="9">DNA primase is the polymerase that synthesizes small RNA primers for the Okazaki fragments made during discontinuous DNA replication.</text>
</comment>
<evidence type="ECO:0000313" key="14">
    <source>
        <dbReference type="Proteomes" id="UP000398389"/>
    </source>
</evidence>
<keyword evidence="4 9" id="KW-0235">DNA replication</keyword>
<evidence type="ECO:0000259" key="12">
    <source>
        <dbReference type="Pfam" id="PF04104"/>
    </source>
</evidence>
<reference evidence="13 14" key="1">
    <citation type="submission" date="2019-09" db="EMBL/GenBank/DDBJ databases">
        <authorList>
            <person name="Brejova B."/>
        </authorList>
    </citation>
    <scope>NUCLEOTIDE SEQUENCE [LARGE SCALE GENOMIC DNA]</scope>
</reference>
<dbReference type="OrthoDB" id="421393at2759"/>
<evidence type="ECO:0000256" key="9">
    <source>
        <dbReference type="PIRNR" id="PIRNR009449"/>
    </source>
</evidence>
<dbReference type="Gene3D" id="1.20.930.80">
    <property type="match status" value="1"/>
</dbReference>
<evidence type="ECO:0000256" key="2">
    <source>
        <dbReference type="ARBA" id="ARBA00022485"/>
    </source>
</evidence>
<dbReference type="Pfam" id="PF26466">
    <property type="entry name" value="DNA_primase_lrg_N"/>
    <property type="match status" value="1"/>
</dbReference>
<dbReference type="InterPro" id="IPR007238">
    <property type="entry name" value="DNA_primase_lsu_euk/arc"/>
</dbReference>
<dbReference type="AlphaFoldDB" id="A0A5E8BLL2"/>
<evidence type="ECO:0000256" key="10">
    <source>
        <dbReference type="PIRSR" id="PIRSR009449-1"/>
    </source>
</evidence>